<comment type="function">
    <text evidence="1">Could be a virulence factor.</text>
</comment>
<dbReference type="SUPFAM" id="SSF56024">
    <property type="entry name" value="Phospholipase D/nuclease"/>
    <property type="match status" value="2"/>
</dbReference>
<organism evidence="7 8">
    <name type="scientific">Endosaccharibacter trunci</name>
    <dbReference type="NCBI Taxonomy" id="2812733"/>
    <lineage>
        <taxon>Bacteria</taxon>
        <taxon>Pseudomonadati</taxon>
        <taxon>Pseudomonadota</taxon>
        <taxon>Alphaproteobacteria</taxon>
        <taxon>Acetobacterales</taxon>
        <taxon>Acetobacteraceae</taxon>
        <taxon>Endosaccharibacter</taxon>
    </lineage>
</organism>
<evidence type="ECO:0000256" key="5">
    <source>
        <dbReference type="ARBA" id="ARBA00029594"/>
    </source>
</evidence>
<keyword evidence="8" id="KW-1185">Reference proteome</keyword>
<proteinExistence type="predicted"/>
<sequence>MKGDGTERLWRHHLRRHRKVSDAAMIAGNRVEVLPDGASVVRAVMDALERARRYVHMEYYTVDDVTLDGRSFFTLMEQAVRRGVEVALIWDAVGSGGTPDRLFDRLSGAGVRLVEYHPINPFKKRFNLAVNDRDHRKLTVMDGELAIMGGVNMSRVYETPESAGRGSDPDHAFWVDNGIRFQGPAVAEVHRLFFHTWDSNGGSEHPPLLGHDEAAPAACGPHTMRVAGSAPAERKPLFNQSIRAAIRGTRSHLILATGYFVPTSREWRLLCRAARRGVQVDLLLPGYSDVQSAVHAARSLYGPLLKCGARIHEVRHAMLHAKVATFDGVLTVIGTSNFDRRSVHYNNEVDAVIMASDVAGEIERILRAQIERSAPMLYADWAHRSLRERALEMVARLWRRLM</sequence>
<dbReference type="RefSeq" id="WP_422862513.1">
    <property type="nucleotide sequence ID" value="NZ_JAMSKV010000001.1"/>
</dbReference>
<evidence type="ECO:0000256" key="1">
    <source>
        <dbReference type="ARBA" id="ARBA00003145"/>
    </source>
</evidence>
<dbReference type="Pfam" id="PF13091">
    <property type="entry name" value="PLDc_2"/>
    <property type="match status" value="2"/>
</dbReference>
<evidence type="ECO:0000256" key="2">
    <source>
        <dbReference type="ARBA" id="ARBA00004613"/>
    </source>
</evidence>
<name>A0ABT1W2H8_9PROT</name>
<evidence type="ECO:0000313" key="8">
    <source>
        <dbReference type="Proteomes" id="UP001524587"/>
    </source>
</evidence>
<evidence type="ECO:0000256" key="4">
    <source>
        <dbReference type="ARBA" id="ARBA00022525"/>
    </source>
</evidence>
<evidence type="ECO:0000256" key="3">
    <source>
        <dbReference type="ARBA" id="ARBA00018392"/>
    </source>
</evidence>
<evidence type="ECO:0000313" key="7">
    <source>
        <dbReference type="EMBL" id="MCQ8277071.1"/>
    </source>
</evidence>
<evidence type="ECO:0000259" key="6">
    <source>
        <dbReference type="PROSITE" id="PS50035"/>
    </source>
</evidence>
<keyword evidence="4" id="KW-0964">Secreted</keyword>
<feature type="domain" description="PLD phosphodiesterase" evidence="6">
    <location>
        <begin position="130"/>
        <end position="157"/>
    </location>
</feature>
<dbReference type="PANTHER" id="PTHR21248">
    <property type="entry name" value="CARDIOLIPIN SYNTHASE"/>
    <property type="match status" value="1"/>
</dbReference>
<feature type="domain" description="PLD phosphodiesterase" evidence="6">
    <location>
        <begin position="315"/>
        <end position="342"/>
    </location>
</feature>
<comment type="subcellular location">
    <subcellularLocation>
        <location evidence="2">Secreted</location>
    </subcellularLocation>
</comment>
<dbReference type="InterPro" id="IPR001736">
    <property type="entry name" value="PLipase_D/transphosphatidylase"/>
</dbReference>
<dbReference type="Gene3D" id="3.30.870.10">
    <property type="entry name" value="Endonuclease Chain A"/>
    <property type="match status" value="2"/>
</dbReference>
<gene>
    <name evidence="7" type="ORF">NFI95_01225</name>
</gene>
<dbReference type="InterPro" id="IPR025202">
    <property type="entry name" value="PLD-like_dom"/>
</dbReference>
<dbReference type="EMBL" id="JAMSKV010000001">
    <property type="protein sequence ID" value="MCQ8277071.1"/>
    <property type="molecule type" value="Genomic_DNA"/>
</dbReference>
<dbReference type="CDD" id="cd09110">
    <property type="entry name" value="PLDc_CLS_1"/>
    <property type="match status" value="1"/>
</dbReference>
<dbReference type="PROSITE" id="PS50035">
    <property type="entry name" value="PLD"/>
    <property type="match status" value="2"/>
</dbReference>
<reference evidence="7 8" key="1">
    <citation type="submission" date="2022-06" db="EMBL/GenBank/DDBJ databases">
        <title>Endosaccharibacter gen. nov., sp. nov., endophytic bacteria isolated from sugarcane.</title>
        <authorList>
            <person name="Pitiwittayakul N."/>
            <person name="Yukphan P."/>
            <person name="Charoenyingcharoen P."/>
            <person name="Tanasupawat S."/>
        </authorList>
    </citation>
    <scope>NUCLEOTIDE SEQUENCE [LARGE SCALE GENOMIC DNA]</scope>
    <source>
        <strain evidence="7 8">KSS8</strain>
    </source>
</reference>
<dbReference type="Proteomes" id="UP001524587">
    <property type="component" value="Unassembled WGS sequence"/>
</dbReference>
<dbReference type="PANTHER" id="PTHR21248:SF22">
    <property type="entry name" value="PHOSPHOLIPASE D"/>
    <property type="match status" value="1"/>
</dbReference>
<comment type="caution">
    <text evidence="7">The sequence shown here is derived from an EMBL/GenBank/DDBJ whole genome shotgun (WGS) entry which is preliminary data.</text>
</comment>
<accession>A0ABT1W2H8</accession>
<protein>
    <recommendedName>
        <fullName evidence="3">Phospholipase D</fullName>
    </recommendedName>
    <alternativeName>
        <fullName evidence="5">Choline phosphatase</fullName>
    </alternativeName>
</protein>
<dbReference type="SMART" id="SM00155">
    <property type="entry name" value="PLDc"/>
    <property type="match status" value="2"/>
</dbReference>